<dbReference type="MEROPS" id="M04.025"/>
<name>A0A0B1Z5A3_9PSED</name>
<dbReference type="Proteomes" id="UP000030949">
    <property type="component" value="Unassembled WGS sequence"/>
</dbReference>
<evidence type="ECO:0000256" key="7">
    <source>
        <dbReference type="PIRSR" id="PIRSR623612-1"/>
    </source>
</evidence>
<accession>A0A0B1Z5A3</accession>
<evidence type="ECO:0000256" key="2">
    <source>
        <dbReference type="ARBA" id="ARBA00022670"/>
    </source>
</evidence>
<feature type="domain" description="Protealysin N-terminal propeptide" evidence="12">
    <location>
        <begin position="8"/>
        <end position="48"/>
    </location>
</feature>
<comment type="caution">
    <text evidence="13">The sequence shown here is derived from an EMBL/GenBank/DDBJ whole genome shotgun (WGS) entry which is preliminary data.</text>
</comment>
<comment type="subcellular location">
    <subcellularLocation>
        <location evidence="8">Secreted</location>
    </subcellularLocation>
</comment>
<dbReference type="RefSeq" id="WP_039589321.1">
    <property type="nucleotide sequence ID" value="NZ_JQGJ02000004.1"/>
</dbReference>
<feature type="region of interest" description="Disordered" evidence="9">
    <location>
        <begin position="42"/>
        <end position="84"/>
    </location>
</feature>
<dbReference type="Gene3D" id="3.10.170.10">
    <property type="match status" value="1"/>
</dbReference>
<dbReference type="InterPro" id="IPR023612">
    <property type="entry name" value="Peptidase_M4"/>
</dbReference>
<comment type="similarity">
    <text evidence="1 8">Belongs to the peptidase M4 family.</text>
</comment>
<keyword evidence="4 8" id="KW-0378">Hydrolase</keyword>
<evidence type="ECO:0000313" key="14">
    <source>
        <dbReference type="Proteomes" id="UP000030949"/>
    </source>
</evidence>
<dbReference type="AlphaFoldDB" id="A0A0B1Z5A3"/>
<dbReference type="InterPro" id="IPR013856">
    <property type="entry name" value="Peptidase_M4_domain"/>
</dbReference>
<dbReference type="GO" id="GO:0046872">
    <property type="term" value="F:metal ion binding"/>
    <property type="evidence" value="ECO:0007669"/>
    <property type="project" value="UniProtKB-UniRule"/>
</dbReference>
<evidence type="ECO:0000256" key="9">
    <source>
        <dbReference type="SAM" id="MobiDB-lite"/>
    </source>
</evidence>
<dbReference type="Gene3D" id="1.10.390.10">
    <property type="entry name" value="Neutral Protease Domain 2"/>
    <property type="match status" value="1"/>
</dbReference>
<dbReference type="EMBL" id="JQGJ01000002">
    <property type="protein sequence ID" value="KHK66234.1"/>
    <property type="molecule type" value="Genomic_DNA"/>
</dbReference>
<feature type="domain" description="Peptidase M4 C-terminal" evidence="11">
    <location>
        <begin position="180"/>
        <end position="347"/>
    </location>
</feature>
<dbReference type="PANTHER" id="PTHR43579:SF1">
    <property type="entry name" value="NEUTRAL METALLOPROTEINASE"/>
    <property type="match status" value="1"/>
</dbReference>
<dbReference type="GO" id="GO:0006508">
    <property type="term" value="P:proteolysis"/>
    <property type="evidence" value="ECO:0007669"/>
    <property type="project" value="UniProtKB-KW"/>
</dbReference>
<keyword evidence="2 8" id="KW-0645">Protease</keyword>
<feature type="domain" description="Peptidase M4" evidence="10">
    <location>
        <begin position="95"/>
        <end position="177"/>
    </location>
</feature>
<evidence type="ECO:0000256" key="8">
    <source>
        <dbReference type="RuleBase" id="RU366073"/>
    </source>
</evidence>
<reference evidence="14" key="1">
    <citation type="submission" date="2015-03" db="EMBL/GenBank/DDBJ databases">
        <title>Pseudomonas frederiksbergensis hydrocarbon degrader.</title>
        <authorList>
            <person name="Brown L.M."/>
            <person name="Ruiz O.N."/>
            <person name="Mueller S."/>
            <person name="Gunasekera T.S."/>
        </authorList>
    </citation>
    <scope>NUCLEOTIDE SEQUENCE [LARGE SCALE GENOMIC DNA]</scope>
    <source>
        <strain evidence="14">SI8</strain>
    </source>
</reference>
<dbReference type="Pfam" id="PF16485">
    <property type="entry name" value="PLN_propep"/>
    <property type="match status" value="1"/>
</dbReference>
<comment type="function">
    <text evidence="8">Extracellular zinc metalloprotease.</text>
</comment>
<keyword evidence="6 8" id="KW-0482">Metalloprotease</keyword>
<dbReference type="SUPFAM" id="SSF55486">
    <property type="entry name" value="Metalloproteases ('zincins'), catalytic domain"/>
    <property type="match status" value="1"/>
</dbReference>
<keyword evidence="8" id="KW-0964">Secreted</keyword>
<dbReference type="InterPro" id="IPR027268">
    <property type="entry name" value="Peptidase_M4/M1_CTD_sf"/>
</dbReference>
<dbReference type="GO" id="GO:0005576">
    <property type="term" value="C:extracellular region"/>
    <property type="evidence" value="ECO:0007669"/>
    <property type="project" value="UniProtKB-SubCell"/>
</dbReference>
<gene>
    <name evidence="13" type="ORF">JZ00_05520</name>
</gene>
<dbReference type="EC" id="3.4.24.-" evidence="8"/>
<dbReference type="PANTHER" id="PTHR43579">
    <property type="match status" value="1"/>
</dbReference>
<evidence type="ECO:0000256" key="1">
    <source>
        <dbReference type="ARBA" id="ARBA00009388"/>
    </source>
</evidence>
<organism evidence="13 14">
    <name type="scientific">Pseudomonas frederiksbergensis</name>
    <dbReference type="NCBI Taxonomy" id="104087"/>
    <lineage>
        <taxon>Bacteria</taxon>
        <taxon>Pseudomonadati</taxon>
        <taxon>Pseudomonadota</taxon>
        <taxon>Gammaproteobacteria</taxon>
        <taxon>Pseudomonadales</taxon>
        <taxon>Pseudomonadaceae</taxon>
        <taxon>Pseudomonas</taxon>
    </lineage>
</organism>
<evidence type="ECO:0000313" key="13">
    <source>
        <dbReference type="EMBL" id="KHK66234.1"/>
    </source>
</evidence>
<dbReference type="CDD" id="cd09597">
    <property type="entry name" value="M4_TLP"/>
    <property type="match status" value="1"/>
</dbReference>
<evidence type="ECO:0000256" key="3">
    <source>
        <dbReference type="ARBA" id="ARBA00022723"/>
    </source>
</evidence>
<evidence type="ECO:0000259" key="12">
    <source>
        <dbReference type="Pfam" id="PF16485"/>
    </source>
</evidence>
<dbReference type="Pfam" id="PF02868">
    <property type="entry name" value="Peptidase_M4_C"/>
    <property type="match status" value="1"/>
</dbReference>
<keyword evidence="5 8" id="KW-0862">Zinc</keyword>
<dbReference type="Pfam" id="PF01447">
    <property type="entry name" value="Peptidase_M4"/>
    <property type="match status" value="1"/>
</dbReference>
<keyword evidence="3" id="KW-0479">Metal-binding</keyword>
<evidence type="ECO:0000256" key="4">
    <source>
        <dbReference type="ARBA" id="ARBA00022801"/>
    </source>
</evidence>
<sequence length="354" mass="38694">MIDSRPLHGFIPPYILNRIIAHGSEQQRSSALGTLTHVKNLRHNPGPPSNLPATARLPKPGEAGQPTRSIHDAQNGMELPGQPVRLEGQPASGDPAVDEAYDALGATYDFFWRVLERDSIDNKGFALVGSVHYGKDYENAFWNGAQMVFGDGDGEIFQRFTRSLDVVAHELAHGVTESEAGLIYANQSGALNESISDVFGVLVKQFVLGQTVEQADWLIGADLLTDKINGDGLRSMSNPGTAYDDPLLGKDPQPAHMREFVITREDNGGVHINSGIPNRAFYLVATALGGFAWEKAGRIWYDTLCDRKLANDASFSAFARLTVEHARQRFGEREVRAVQEGWAQVGVDLNEENG</sequence>
<dbReference type="InterPro" id="IPR032475">
    <property type="entry name" value="Protealysin_N_PP"/>
</dbReference>
<comment type="cofactor">
    <cofactor evidence="8">
        <name>Zn(2+)</name>
        <dbReference type="ChEBI" id="CHEBI:29105"/>
    </cofactor>
</comment>
<feature type="active site" description="Proton donor" evidence="7">
    <location>
        <position position="271"/>
    </location>
</feature>
<evidence type="ECO:0000259" key="10">
    <source>
        <dbReference type="Pfam" id="PF01447"/>
    </source>
</evidence>
<evidence type="ECO:0000256" key="6">
    <source>
        <dbReference type="ARBA" id="ARBA00023049"/>
    </source>
</evidence>
<dbReference type="InterPro" id="IPR001570">
    <property type="entry name" value="Peptidase_M4_C_domain"/>
</dbReference>
<evidence type="ECO:0000256" key="5">
    <source>
        <dbReference type="ARBA" id="ARBA00022833"/>
    </source>
</evidence>
<dbReference type="GO" id="GO:0004222">
    <property type="term" value="F:metalloendopeptidase activity"/>
    <property type="evidence" value="ECO:0007669"/>
    <property type="project" value="UniProtKB-UniRule"/>
</dbReference>
<dbReference type="OrthoDB" id="5378341at2"/>
<dbReference type="InterPro" id="IPR052759">
    <property type="entry name" value="Metalloprotease_M4"/>
</dbReference>
<proteinExistence type="inferred from homology"/>
<protein>
    <recommendedName>
        <fullName evidence="8">Neutral metalloproteinase</fullName>
        <ecNumber evidence="8">3.4.24.-</ecNumber>
    </recommendedName>
</protein>
<dbReference type="PRINTS" id="PR00730">
    <property type="entry name" value="THERMOLYSIN"/>
</dbReference>
<evidence type="ECO:0000259" key="11">
    <source>
        <dbReference type="Pfam" id="PF02868"/>
    </source>
</evidence>
<feature type="active site" evidence="7">
    <location>
        <position position="170"/>
    </location>
</feature>